<evidence type="ECO:0000313" key="3">
    <source>
        <dbReference type="EMBL" id="KFB40501.1"/>
    </source>
</evidence>
<evidence type="ECO:0000313" key="4">
    <source>
        <dbReference type="EnsemblMetazoa" id="ASIC008042-PA"/>
    </source>
</evidence>
<organism evidence="3">
    <name type="scientific">Anopheles sinensis</name>
    <name type="common">Mosquito</name>
    <dbReference type="NCBI Taxonomy" id="74873"/>
    <lineage>
        <taxon>Eukaryota</taxon>
        <taxon>Metazoa</taxon>
        <taxon>Ecdysozoa</taxon>
        <taxon>Arthropoda</taxon>
        <taxon>Hexapoda</taxon>
        <taxon>Insecta</taxon>
        <taxon>Pterygota</taxon>
        <taxon>Neoptera</taxon>
        <taxon>Endopterygota</taxon>
        <taxon>Diptera</taxon>
        <taxon>Nematocera</taxon>
        <taxon>Culicoidea</taxon>
        <taxon>Culicidae</taxon>
        <taxon>Anophelinae</taxon>
        <taxon>Anopheles</taxon>
    </lineage>
</organism>
<keyword evidence="2" id="KW-1133">Transmembrane helix</keyword>
<reference evidence="3 5" key="1">
    <citation type="journal article" date="2014" name="BMC Genomics">
        <title>Genome sequence of Anopheles sinensis provides insight into genetics basis of mosquito competence for malaria parasites.</title>
        <authorList>
            <person name="Zhou D."/>
            <person name="Zhang D."/>
            <person name="Ding G."/>
            <person name="Shi L."/>
            <person name="Hou Q."/>
            <person name="Ye Y."/>
            <person name="Xu Y."/>
            <person name="Zhou H."/>
            <person name="Xiong C."/>
            <person name="Li S."/>
            <person name="Yu J."/>
            <person name="Hong S."/>
            <person name="Yu X."/>
            <person name="Zou P."/>
            <person name="Chen C."/>
            <person name="Chang X."/>
            <person name="Wang W."/>
            <person name="Lv Y."/>
            <person name="Sun Y."/>
            <person name="Ma L."/>
            <person name="Shen B."/>
            <person name="Zhu C."/>
        </authorList>
    </citation>
    <scope>NUCLEOTIDE SEQUENCE [LARGE SCALE GENOMIC DNA]</scope>
</reference>
<dbReference type="AlphaFoldDB" id="A0A084VRA7"/>
<dbReference type="VEuPathDB" id="VectorBase:ASIC008042"/>
<dbReference type="EMBL" id="ATLV01015571">
    <property type="status" value="NOT_ANNOTATED_CDS"/>
    <property type="molecule type" value="Genomic_DNA"/>
</dbReference>
<feature type="transmembrane region" description="Helical" evidence="2">
    <location>
        <begin position="64"/>
        <end position="83"/>
    </location>
</feature>
<accession>A0A084VRA7</accession>
<feature type="compositionally biased region" description="Polar residues" evidence="1">
    <location>
        <begin position="1"/>
        <end position="17"/>
    </location>
</feature>
<keyword evidence="2" id="KW-0812">Transmembrane</keyword>
<evidence type="ECO:0000256" key="1">
    <source>
        <dbReference type="SAM" id="MobiDB-lite"/>
    </source>
</evidence>
<dbReference type="Proteomes" id="UP000030765">
    <property type="component" value="Unassembled WGS sequence"/>
</dbReference>
<protein>
    <submittedName>
        <fullName evidence="3 4">Bifunctional protein FolD</fullName>
    </submittedName>
</protein>
<proteinExistence type="predicted"/>
<keyword evidence="2" id="KW-0472">Membrane</keyword>
<evidence type="ECO:0000256" key="2">
    <source>
        <dbReference type="SAM" id="Phobius"/>
    </source>
</evidence>
<name>A0A084VRA7_ANOSI</name>
<feature type="region of interest" description="Disordered" evidence="1">
    <location>
        <begin position="1"/>
        <end position="30"/>
    </location>
</feature>
<sequence>MASPLLNSVSTQSVTRQHQPRRQHGDPAQYGPIWILGPLRCYCGLHRCTGPASPFGMVRAFPKHGAFILAVAIGRSAFVYFVSARERFERSSKIAQTHAFDSYVRAPGEGESLFGTVGNSG</sequence>
<dbReference type="EnsemblMetazoa" id="ASIC008042-RA">
    <property type="protein sequence ID" value="ASIC008042-PA"/>
    <property type="gene ID" value="ASIC008042"/>
</dbReference>
<reference evidence="4" key="2">
    <citation type="submission" date="2020-05" db="UniProtKB">
        <authorList>
            <consortium name="EnsemblMetazoa"/>
        </authorList>
    </citation>
    <scope>IDENTIFICATION</scope>
</reference>
<keyword evidence="5" id="KW-1185">Reference proteome</keyword>
<gene>
    <name evidence="3" type="ORF">ZHAS_00008042</name>
</gene>
<dbReference type="EMBL" id="KE525023">
    <property type="protein sequence ID" value="KFB40501.1"/>
    <property type="molecule type" value="Genomic_DNA"/>
</dbReference>
<evidence type="ECO:0000313" key="5">
    <source>
        <dbReference type="Proteomes" id="UP000030765"/>
    </source>
</evidence>